<gene>
    <name evidence="2" type="ORF">SAMN02745118_01038</name>
</gene>
<organism evidence="2 3">
    <name type="scientific">Selenihalanaerobacter shriftii</name>
    <dbReference type="NCBI Taxonomy" id="142842"/>
    <lineage>
        <taxon>Bacteria</taxon>
        <taxon>Bacillati</taxon>
        <taxon>Bacillota</taxon>
        <taxon>Clostridia</taxon>
        <taxon>Halanaerobiales</taxon>
        <taxon>Halobacteroidaceae</taxon>
        <taxon>Selenihalanaerobacter</taxon>
    </lineage>
</organism>
<dbReference type="EMBL" id="FUWM01000007">
    <property type="protein sequence ID" value="SJZ49678.1"/>
    <property type="molecule type" value="Genomic_DNA"/>
</dbReference>
<reference evidence="3" key="1">
    <citation type="submission" date="2017-02" db="EMBL/GenBank/DDBJ databases">
        <authorList>
            <person name="Varghese N."/>
            <person name="Submissions S."/>
        </authorList>
    </citation>
    <scope>NUCLEOTIDE SEQUENCE [LARGE SCALE GENOMIC DNA]</scope>
    <source>
        <strain evidence="3">ATCC BAA-73</strain>
    </source>
</reference>
<proteinExistence type="predicted"/>
<accession>A0A1T4L4X3</accession>
<dbReference type="OrthoDB" id="10939at2"/>
<keyword evidence="3" id="KW-1185">Reference proteome</keyword>
<dbReference type="AlphaFoldDB" id="A0A1T4L4X3"/>
<dbReference type="Proteomes" id="UP000190625">
    <property type="component" value="Unassembled WGS sequence"/>
</dbReference>
<dbReference type="STRING" id="142842.SAMN02745118_01038"/>
<feature type="signal peptide" evidence="1">
    <location>
        <begin position="1"/>
        <end position="23"/>
    </location>
</feature>
<evidence type="ECO:0000313" key="3">
    <source>
        <dbReference type="Proteomes" id="UP000190625"/>
    </source>
</evidence>
<dbReference type="Gene3D" id="1.10.1130.10">
    <property type="entry name" value="Flavocytochrome C3, Chain A"/>
    <property type="match status" value="1"/>
</dbReference>
<dbReference type="RefSeq" id="WP_078809530.1">
    <property type="nucleotide sequence ID" value="NZ_FUWM01000007.1"/>
</dbReference>
<protein>
    <recommendedName>
        <fullName evidence="4">Doubled CXXCH domain-containing protein</fullName>
    </recommendedName>
</protein>
<evidence type="ECO:0000313" key="2">
    <source>
        <dbReference type="EMBL" id="SJZ49678.1"/>
    </source>
</evidence>
<keyword evidence="1" id="KW-0732">Signal</keyword>
<evidence type="ECO:0000256" key="1">
    <source>
        <dbReference type="SAM" id="SignalP"/>
    </source>
</evidence>
<name>A0A1T4L4X3_9FIRM</name>
<feature type="chain" id="PRO_5012775200" description="Doubled CXXCH domain-containing protein" evidence="1">
    <location>
        <begin position="24"/>
        <end position="273"/>
    </location>
</feature>
<dbReference type="InterPro" id="IPR036280">
    <property type="entry name" value="Multihaem_cyt_sf"/>
</dbReference>
<dbReference type="SUPFAM" id="SSF48695">
    <property type="entry name" value="Multiheme cytochromes"/>
    <property type="match status" value="1"/>
</dbReference>
<evidence type="ECO:0008006" key="4">
    <source>
        <dbReference type="Google" id="ProtNLM"/>
    </source>
</evidence>
<sequence length="273" mass="29267">MKKLGIIFLSILVIALFAIPTLAAGDDTNGIVVRDDGTFGIDGSGHDFATMQGEAGNGYDILTGADISCVGCHVPHNTNPEEEGALFSDYYDSSTDGSTTDGGLTPPSKLYDFSGFTTNTKLCMSCHDGTMTVPQTAGTTTEDTSGAGGSQVDMMENVISRDLNDDHPVGVAYNTHRFRGLTTMSYSDTTFKADLNPGDETYALLTHNDTSDQVVSCYTCHDPHLDIDGMQSDEDSFLRVKTQQAWDDTAVDITTFQEGGHAAENLCIQCHQK</sequence>